<gene>
    <name evidence="1" type="ORF">METZ01_LOCUS463234</name>
</gene>
<name>A0A383AS91_9ZZZZ</name>
<organism evidence="1">
    <name type="scientific">marine metagenome</name>
    <dbReference type="NCBI Taxonomy" id="408172"/>
    <lineage>
        <taxon>unclassified sequences</taxon>
        <taxon>metagenomes</taxon>
        <taxon>ecological metagenomes</taxon>
    </lineage>
</organism>
<reference evidence="1" key="1">
    <citation type="submission" date="2018-05" db="EMBL/GenBank/DDBJ databases">
        <authorList>
            <person name="Lanie J.A."/>
            <person name="Ng W.-L."/>
            <person name="Kazmierczak K.M."/>
            <person name="Andrzejewski T.M."/>
            <person name="Davidsen T.M."/>
            <person name="Wayne K.J."/>
            <person name="Tettelin H."/>
            <person name="Glass J.I."/>
            <person name="Rusch D."/>
            <person name="Podicherti R."/>
            <person name="Tsui H.-C.T."/>
            <person name="Winkler M.E."/>
        </authorList>
    </citation>
    <scope>NUCLEOTIDE SEQUENCE</scope>
</reference>
<dbReference type="EMBL" id="UINC01194339">
    <property type="protein sequence ID" value="SVE10380.1"/>
    <property type="molecule type" value="Genomic_DNA"/>
</dbReference>
<accession>A0A383AS91</accession>
<feature type="non-terminal residue" evidence="1">
    <location>
        <position position="1"/>
    </location>
</feature>
<dbReference type="AlphaFoldDB" id="A0A383AS91"/>
<evidence type="ECO:0008006" key="2">
    <source>
        <dbReference type="Google" id="ProtNLM"/>
    </source>
</evidence>
<sequence>RFWEEGRLSSGGLDGMTEQELRDCLSFAGHVAAKTCSRSGADSPWREELKN</sequence>
<proteinExistence type="predicted"/>
<protein>
    <recommendedName>
        <fullName evidence="2">Carbohydrate kinase PfkB domain-containing protein</fullName>
    </recommendedName>
</protein>
<evidence type="ECO:0000313" key="1">
    <source>
        <dbReference type="EMBL" id="SVE10380.1"/>
    </source>
</evidence>